<proteinExistence type="predicted"/>
<dbReference type="HOGENOM" id="CLU_065038_0_1_4"/>
<dbReference type="AlphaFoldDB" id="Q21Z27"/>
<dbReference type="NCBIfam" id="NF003952">
    <property type="entry name" value="PRK05450.1-5"/>
    <property type="match status" value="1"/>
</dbReference>
<evidence type="ECO:0000313" key="4">
    <source>
        <dbReference type="EMBL" id="ABD68976.1"/>
    </source>
</evidence>
<sequence>MKTIAIIPARMGASRFPGKPLHPILGIPMLGHCYFRTRMVPGLAETYVATCDQEIADYVTSIGGKAIMTSHSHNRATDRTAEAMLKIEVETGDRVDVVIMVQGDEPLILPETIGETLPHFNDPTVEIVNIMSRLRTREQFEDKNNVKVVVNQQKDALYFSREPIPSPWRGVEQVPMYMQVGVIAFRRDVIIRFNSMPETTLEKIESVDMNRVLETGGRIRMVLTDAVTIGVDTPQEADEVGRLMQGDALLTKYPQP</sequence>
<dbReference type="EC" id="2.7.7.38" evidence="4"/>
<gene>
    <name evidence="4" type="ordered locus">Rfer_1242</name>
</gene>
<evidence type="ECO:0000256" key="1">
    <source>
        <dbReference type="ARBA" id="ARBA00022679"/>
    </source>
</evidence>
<dbReference type="PANTHER" id="PTHR42866:SF2">
    <property type="entry name" value="3-DEOXY-MANNO-OCTULOSONATE CYTIDYLYLTRANSFERASE, MITOCHONDRIAL"/>
    <property type="match status" value="1"/>
</dbReference>
<evidence type="ECO:0000256" key="2">
    <source>
        <dbReference type="ARBA" id="ARBA00022695"/>
    </source>
</evidence>
<keyword evidence="1 4" id="KW-0808">Transferase</keyword>
<dbReference type="RefSeq" id="WP_011463544.1">
    <property type="nucleotide sequence ID" value="NC_007908.1"/>
</dbReference>
<dbReference type="OrthoDB" id="9815559at2"/>
<dbReference type="PANTHER" id="PTHR42866">
    <property type="entry name" value="3-DEOXY-MANNO-OCTULOSONATE CYTIDYLYLTRANSFERASE"/>
    <property type="match status" value="1"/>
</dbReference>
<protein>
    <submittedName>
        <fullName evidence="4">3-deoxy-manno-octulosonate cytidylyltransferase</fullName>
        <ecNumber evidence="4">2.7.7.38</ecNumber>
    </submittedName>
</protein>
<reference evidence="5" key="1">
    <citation type="submission" date="2006-02" db="EMBL/GenBank/DDBJ databases">
        <title>Complete sequence of chromosome of Rhodoferax ferrireducens DSM 15236.</title>
        <authorList>
            <person name="Copeland A."/>
            <person name="Lucas S."/>
            <person name="Lapidus A."/>
            <person name="Barry K."/>
            <person name="Detter J.C."/>
            <person name="Glavina del Rio T."/>
            <person name="Hammon N."/>
            <person name="Israni S."/>
            <person name="Pitluck S."/>
            <person name="Brettin T."/>
            <person name="Bruce D."/>
            <person name="Han C."/>
            <person name="Tapia R."/>
            <person name="Gilna P."/>
            <person name="Kiss H."/>
            <person name="Schmutz J."/>
            <person name="Larimer F."/>
            <person name="Land M."/>
            <person name="Kyrpides N."/>
            <person name="Ivanova N."/>
            <person name="Richardson P."/>
        </authorList>
    </citation>
    <scope>NUCLEOTIDE SEQUENCE [LARGE SCALE GENOMIC DNA]</scope>
    <source>
        <strain evidence="5">ATCC BAA-621 / DSM 15236 / T118</strain>
    </source>
</reference>
<dbReference type="Proteomes" id="UP000008332">
    <property type="component" value="Chromosome"/>
</dbReference>
<keyword evidence="2 4" id="KW-0548">Nucleotidyltransferase</keyword>
<accession>Q21Z27</accession>
<dbReference type="InterPro" id="IPR004528">
    <property type="entry name" value="KdsB"/>
</dbReference>
<dbReference type="GO" id="GO:0005829">
    <property type="term" value="C:cytosol"/>
    <property type="evidence" value="ECO:0007669"/>
    <property type="project" value="TreeGrafter"/>
</dbReference>
<dbReference type="GO" id="GO:0009103">
    <property type="term" value="P:lipopolysaccharide biosynthetic process"/>
    <property type="evidence" value="ECO:0007669"/>
    <property type="project" value="UniProtKB-KW"/>
</dbReference>
<name>Q21Z27_ALBFT</name>
<dbReference type="STRING" id="338969.Rfer_1242"/>
<dbReference type="Gene3D" id="3.90.550.10">
    <property type="entry name" value="Spore Coat Polysaccharide Biosynthesis Protein SpsA, Chain A"/>
    <property type="match status" value="1"/>
</dbReference>
<keyword evidence="5" id="KW-1185">Reference proteome</keyword>
<dbReference type="SUPFAM" id="SSF53448">
    <property type="entry name" value="Nucleotide-diphospho-sugar transferases"/>
    <property type="match status" value="1"/>
</dbReference>
<dbReference type="eggNOG" id="COG1212">
    <property type="taxonomic scope" value="Bacteria"/>
</dbReference>
<dbReference type="InterPro" id="IPR029044">
    <property type="entry name" value="Nucleotide-diphossugar_trans"/>
</dbReference>
<keyword evidence="3" id="KW-0448">Lipopolysaccharide biosynthesis</keyword>
<dbReference type="CDD" id="cd02517">
    <property type="entry name" value="CMP-KDO-Synthetase"/>
    <property type="match status" value="1"/>
</dbReference>
<evidence type="ECO:0000256" key="3">
    <source>
        <dbReference type="ARBA" id="ARBA00022985"/>
    </source>
</evidence>
<dbReference type="KEGG" id="rfr:Rfer_1242"/>
<dbReference type="NCBIfam" id="NF009905">
    <property type="entry name" value="PRK13368.1"/>
    <property type="match status" value="1"/>
</dbReference>
<dbReference type="GO" id="GO:0008690">
    <property type="term" value="F:3-deoxy-manno-octulosonate cytidylyltransferase activity"/>
    <property type="evidence" value="ECO:0007669"/>
    <property type="project" value="UniProtKB-EC"/>
</dbReference>
<evidence type="ECO:0000313" key="5">
    <source>
        <dbReference type="Proteomes" id="UP000008332"/>
    </source>
</evidence>
<dbReference type="Pfam" id="PF02348">
    <property type="entry name" value="CTP_transf_3"/>
    <property type="match status" value="1"/>
</dbReference>
<organism evidence="4 5">
    <name type="scientific">Albidiferax ferrireducens (strain ATCC BAA-621 / DSM 15236 / T118)</name>
    <name type="common">Rhodoferax ferrireducens</name>
    <dbReference type="NCBI Taxonomy" id="338969"/>
    <lineage>
        <taxon>Bacteria</taxon>
        <taxon>Pseudomonadati</taxon>
        <taxon>Pseudomonadota</taxon>
        <taxon>Betaproteobacteria</taxon>
        <taxon>Burkholderiales</taxon>
        <taxon>Comamonadaceae</taxon>
        <taxon>Rhodoferax</taxon>
    </lineage>
</organism>
<dbReference type="InterPro" id="IPR003329">
    <property type="entry name" value="Cytidylyl_trans"/>
</dbReference>
<dbReference type="EMBL" id="CP000267">
    <property type="protein sequence ID" value="ABD68976.1"/>
    <property type="molecule type" value="Genomic_DNA"/>
</dbReference>